<dbReference type="PANTHER" id="PTHR11049:SF16">
    <property type="entry name" value="PROTEIN VDLD"/>
    <property type="match status" value="1"/>
</dbReference>
<dbReference type="PANTHER" id="PTHR11049">
    <property type="entry name" value="ACYL COENZYME A THIOESTER HYDROLASE"/>
    <property type="match status" value="1"/>
</dbReference>
<proteinExistence type="predicted"/>
<organism evidence="4 5">
    <name type="scientific">Jaminaea rosea</name>
    <dbReference type="NCBI Taxonomy" id="1569628"/>
    <lineage>
        <taxon>Eukaryota</taxon>
        <taxon>Fungi</taxon>
        <taxon>Dikarya</taxon>
        <taxon>Basidiomycota</taxon>
        <taxon>Ustilaginomycotina</taxon>
        <taxon>Exobasidiomycetes</taxon>
        <taxon>Microstromatales</taxon>
        <taxon>Microstromatales incertae sedis</taxon>
        <taxon>Jaminaea</taxon>
    </lineage>
</organism>
<dbReference type="AlphaFoldDB" id="A0A316UZX9"/>
<feature type="domain" description="HotDog ACOT-type" evidence="3">
    <location>
        <begin position="386"/>
        <end position="504"/>
    </location>
</feature>
<accession>A0A316UZX9</accession>
<keyword evidence="1" id="KW-0378">Hydrolase</keyword>
<evidence type="ECO:0000313" key="5">
    <source>
        <dbReference type="Proteomes" id="UP000245884"/>
    </source>
</evidence>
<dbReference type="CDD" id="cd03442">
    <property type="entry name" value="BFIT_BACH"/>
    <property type="match status" value="2"/>
</dbReference>
<dbReference type="InterPro" id="IPR006683">
    <property type="entry name" value="Thioestr_dom"/>
</dbReference>
<evidence type="ECO:0000256" key="2">
    <source>
        <dbReference type="SAM" id="MobiDB-lite"/>
    </source>
</evidence>
<dbReference type="GO" id="GO:0005829">
    <property type="term" value="C:cytosol"/>
    <property type="evidence" value="ECO:0007669"/>
    <property type="project" value="TreeGrafter"/>
</dbReference>
<dbReference type="GO" id="GO:0052816">
    <property type="term" value="F:long-chain fatty acyl-CoA hydrolase activity"/>
    <property type="evidence" value="ECO:0007669"/>
    <property type="project" value="TreeGrafter"/>
</dbReference>
<dbReference type="Proteomes" id="UP000245884">
    <property type="component" value="Unassembled WGS sequence"/>
</dbReference>
<dbReference type="Gene3D" id="3.10.129.10">
    <property type="entry name" value="Hotdog Thioesterase"/>
    <property type="match status" value="2"/>
</dbReference>
<evidence type="ECO:0000313" key="4">
    <source>
        <dbReference type="EMBL" id="PWN30846.1"/>
    </source>
</evidence>
<sequence>MASTPPDKFSSVILTLGAGLLLYSGASIAVTWVQQTFQRRSSTSDHDPSAPPSKSWQESTVTVSYPTDPSMCQYPSAAAPPTGGGQPSRPLLLAGALLRLIDVVAGVAARRHAGQGCVTVSLDSVLFLSPIYLGDLIHLSAAVNRSFSSSMEVGVRVLAESPDDPGRLSYVSHAYLTFVLRKTSDQPTRLPRLVPETKLQWRRHFLAGHRRARRLAAAAKGVDEDAIPRSVLEEVREVVMRMGASGGRRRDREVGKRTIERGEREIMARAMYGRRDSTLVIQEDNDGHVLGHLRGEPEAAGGQVIRQPLEEVKATARHLGLLHDGLGNETQEESHDSKLSNPSPPLPRRTRSRMGSFLSPHLCGPFDTSAQGTQGHRDVLSEIAIEDTLATVLQIVFPEHTNSVSILFGGQTMAWLEQAALISARNVARGLPNVHWKTVAMDGLEFKRPVVVGEVMTFTAVVLRTFTRSCEVYVVASAESHDHAGGKRRFTNDALFTLALAAPPDEDAGGEIEGALRRIVIPEESPLETYAGAAERRKGRRLQLREMLMRIYGPSEEQ</sequence>
<dbReference type="InterPro" id="IPR029069">
    <property type="entry name" value="HotDog_dom_sf"/>
</dbReference>
<feature type="domain" description="HotDog ACOT-type" evidence="3">
    <location>
        <begin position="57"/>
        <end position="184"/>
    </location>
</feature>
<dbReference type="GO" id="GO:0006637">
    <property type="term" value="P:acyl-CoA metabolic process"/>
    <property type="evidence" value="ECO:0007669"/>
    <property type="project" value="TreeGrafter"/>
</dbReference>
<dbReference type="GO" id="GO:0016853">
    <property type="term" value="F:isomerase activity"/>
    <property type="evidence" value="ECO:0007669"/>
    <property type="project" value="UniProtKB-KW"/>
</dbReference>
<dbReference type="Pfam" id="PF03061">
    <property type="entry name" value="4HBT"/>
    <property type="match status" value="2"/>
</dbReference>
<keyword evidence="4" id="KW-0413">Isomerase</keyword>
<dbReference type="EMBL" id="KZ819662">
    <property type="protein sequence ID" value="PWN30846.1"/>
    <property type="molecule type" value="Genomic_DNA"/>
</dbReference>
<dbReference type="STRING" id="1569628.A0A316UZX9"/>
<feature type="region of interest" description="Disordered" evidence="2">
    <location>
        <begin position="326"/>
        <end position="353"/>
    </location>
</feature>
<feature type="compositionally biased region" description="Polar residues" evidence="2">
    <location>
        <begin position="52"/>
        <end position="62"/>
    </location>
</feature>
<keyword evidence="5" id="KW-1185">Reference proteome</keyword>
<feature type="region of interest" description="Disordered" evidence="2">
    <location>
        <begin position="41"/>
        <end position="62"/>
    </location>
</feature>
<evidence type="ECO:0000256" key="1">
    <source>
        <dbReference type="ARBA" id="ARBA00022801"/>
    </source>
</evidence>
<reference evidence="4 5" key="1">
    <citation type="journal article" date="2018" name="Mol. Biol. Evol.">
        <title>Broad Genomic Sampling Reveals a Smut Pathogenic Ancestry of the Fungal Clade Ustilaginomycotina.</title>
        <authorList>
            <person name="Kijpornyongpan T."/>
            <person name="Mondo S.J."/>
            <person name="Barry K."/>
            <person name="Sandor L."/>
            <person name="Lee J."/>
            <person name="Lipzen A."/>
            <person name="Pangilinan J."/>
            <person name="LaButti K."/>
            <person name="Hainaut M."/>
            <person name="Henrissat B."/>
            <person name="Grigoriev I.V."/>
            <person name="Spatafora J.W."/>
            <person name="Aime M.C."/>
        </authorList>
    </citation>
    <scope>NUCLEOTIDE SEQUENCE [LARGE SCALE GENOMIC DNA]</scope>
    <source>
        <strain evidence="4 5">MCA 5214</strain>
    </source>
</reference>
<evidence type="ECO:0000259" key="3">
    <source>
        <dbReference type="PROSITE" id="PS51770"/>
    </source>
</evidence>
<dbReference type="SUPFAM" id="SSF54637">
    <property type="entry name" value="Thioesterase/thiol ester dehydrase-isomerase"/>
    <property type="match status" value="2"/>
</dbReference>
<dbReference type="InterPro" id="IPR040170">
    <property type="entry name" value="Cytosol_ACT"/>
</dbReference>
<dbReference type="RefSeq" id="XP_025365458.1">
    <property type="nucleotide sequence ID" value="XM_025507946.1"/>
</dbReference>
<dbReference type="PROSITE" id="PS51770">
    <property type="entry name" value="HOTDOG_ACOT"/>
    <property type="match status" value="2"/>
</dbReference>
<name>A0A316UZX9_9BASI</name>
<protein>
    <submittedName>
        <fullName evidence="4">Thioesterase/thiol ester dehydrase-isomerase</fullName>
    </submittedName>
</protein>
<dbReference type="GeneID" id="37029769"/>
<dbReference type="InterPro" id="IPR033120">
    <property type="entry name" value="HOTDOG_ACOT"/>
</dbReference>
<dbReference type="OrthoDB" id="3184331at2759"/>
<gene>
    <name evidence="4" type="ORF">BDZ90DRAFT_25735</name>
</gene>